<evidence type="ECO:0000256" key="2">
    <source>
        <dbReference type="ARBA" id="ARBA00006706"/>
    </source>
</evidence>
<comment type="caution">
    <text evidence="7">The sequence shown here is derived from an EMBL/GenBank/DDBJ whole genome shotgun (WGS) entry which is preliminary data.</text>
</comment>
<evidence type="ECO:0000256" key="4">
    <source>
        <dbReference type="ARBA" id="ARBA00022723"/>
    </source>
</evidence>
<dbReference type="Pfam" id="PF00348">
    <property type="entry name" value="polyprenyl_synt"/>
    <property type="match status" value="1"/>
</dbReference>
<evidence type="ECO:0000256" key="6">
    <source>
        <dbReference type="RuleBase" id="RU004466"/>
    </source>
</evidence>
<dbReference type="InterPro" id="IPR000092">
    <property type="entry name" value="Polyprenyl_synt"/>
</dbReference>
<accession>A0ABX0DHH3</accession>
<dbReference type="RefSeq" id="WP_165183458.1">
    <property type="nucleotide sequence ID" value="NZ_JAAKZI010000042.1"/>
</dbReference>
<name>A0ABX0DHH3_9MICC</name>
<evidence type="ECO:0000313" key="8">
    <source>
        <dbReference type="Proteomes" id="UP000479226"/>
    </source>
</evidence>
<evidence type="ECO:0000256" key="3">
    <source>
        <dbReference type="ARBA" id="ARBA00022679"/>
    </source>
</evidence>
<keyword evidence="5" id="KW-0460">Magnesium</keyword>
<dbReference type="CDD" id="cd00685">
    <property type="entry name" value="Trans_IPPS_HT"/>
    <property type="match status" value="1"/>
</dbReference>
<evidence type="ECO:0000313" key="7">
    <source>
        <dbReference type="EMBL" id="NGN85245.1"/>
    </source>
</evidence>
<dbReference type="Gene3D" id="1.10.600.10">
    <property type="entry name" value="Farnesyl Diphosphate Synthase"/>
    <property type="match status" value="1"/>
</dbReference>
<sequence>MSLPSWKAAEPDVDGTITAGSCYESAVEAELARVLQGCTNAAAEYSAAAGTLWHRIGAALQGGKRARPRLVKLGYDAFSPPDNHPPSESPGDGDRVVLLGCAFELLHTSLLMHDDVIDRDFTRRGRPTLSALYRNEAVAAGRSLPEAEHTGHSAAIISGDMLLATAISMAVRAGRSLAQAPALETFFQLAIHQAGAGELEDLLYSLGRSPATVHQVLRMEELKTASYSFRFPLQAGALLAGATVAEAESLAGVGGQLGLAYQLIDDVLGTFGDPVRTGKSVDSDLREGKSTILTAMAAAQPAFRENLTRLRTQTPAVSSLRSVLEAADAESLARKLAQDLCDDALQSARQLELPSTVSDQLHAFATLILTRGA</sequence>
<keyword evidence="3 6" id="KW-0808">Transferase</keyword>
<evidence type="ECO:0000256" key="5">
    <source>
        <dbReference type="ARBA" id="ARBA00022842"/>
    </source>
</evidence>
<dbReference type="InterPro" id="IPR033749">
    <property type="entry name" value="Polyprenyl_synt_CS"/>
</dbReference>
<dbReference type="EMBL" id="JAAKZI010000042">
    <property type="protein sequence ID" value="NGN85245.1"/>
    <property type="molecule type" value="Genomic_DNA"/>
</dbReference>
<proteinExistence type="inferred from homology"/>
<dbReference type="PANTHER" id="PTHR12001">
    <property type="entry name" value="GERANYLGERANYL PYROPHOSPHATE SYNTHASE"/>
    <property type="match status" value="1"/>
</dbReference>
<comment type="similarity">
    <text evidence="2 6">Belongs to the FPP/GGPP synthase family.</text>
</comment>
<dbReference type="PROSITE" id="PS00444">
    <property type="entry name" value="POLYPRENYL_SYNTHASE_2"/>
    <property type="match status" value="1"/>
</dbReference>
<comment type="cofactor">
    <cofactor evidence="1">
        <name>Mg(2+)</name>
        <dbReference type="ChEBI" id="CHEBI:18420"/>
    </cofactor>
</comment>
<keyword evidence="8" id="KW-1185">Reference proteome</keyword>
<protein>
    <submittedName>
        <fullName evidence="7">Polyprenyl synthetase family protein</fullName>
    </submittedName>
</protein>
<dbReference type="PROSITE" id="PS00723">
    <property type="entry name" value="POLYPRENYL_SYNTHASE_1"/>
    <property type="match status" value="1"/>
</dbReference>
<dbReference type="InterPro" id="IPR008949">
    <property type="entry name" value="Isoprenoid_synthase_dom_sf"/>
</dbReference>
<keyword evidence="4" id="KW-0479">Metal-binding</keyword>
<gene>
    <name evidence="7" type="ORF">G6N77_17505</name>
</gene>
<dbReference type="PANTHER" id="PTHR12001:SF85">
    <property type="entry name" value="SHORT CHAIN ISOPRENYL DIPHOSPHATE SYNTHASE"/>
    <property type="match status" value="1"/>
</dbReference>
<reference evidence="7 8" key="1">
    <citation type="submission" date="2020-02" db="EMBL/GenBank/DDBJ databases">
        <title>Genome sequence of the type strain DSM 27180 of Arthrobacter silviterrae.</title>
        <authorList>
            <person name="Gao J."/>
            <person name="Sun J."/>
        </authorList>
    </citation>
    <scope>NUCLEOTIDE SEQUENCE [LARGE SCALE GENOMIC DNA]</scope>
    <source>
        <strain evidence="7 8">DSM 27180</strain>
    </source>
</reference>
<dbReference type="SFLD" id="SFLDS00005">
    <property type="entry name" value="Isoprenoid_Synthase_Type_I"/>
    <property type="match status" value="1"/>
</dbReference>
<organism evidence="7 8">
    <name type="scientific">Arthrobacter silviterrae</name>
    <dbReference type="NCBI Taxonomy" id="2026658"/>
    <lineage>
        <taxon>Bacteria</taxon>
        <taxon>Bacillati</taxon>
        <taxon>Actinomycetota</taxon>
        <taxon>Actinomycetes</taxon>
        <taxon>Micrococcales</taxon>
        <taxon>Micrococcaceae</taxon>
        <taxon>Arthrobacter</taxon>
    </lineage>
</organism>
<dbReference type="Proteomes" id="UP000479226">
    <property type="component" value="Unassembled WGS sequence"/>
</dbReference>
<dbReference type="SUPFAM" id="SSF48576">
    <property type="entry name" value="Terpenoid synthases"/>
    <property type="match status" value="1"/>
</dbReference>
<evidence type="ECO:0000256" key="1">
    <source>
        <dbReference type="ARBA" id="ARBA00001946"/>
    </source>
</evidence>